<evidence type="ECO:0000256" key="5">
    <source>
        <dbReference type="ARBA" id="ARBA00022558"/>
    </source>
</evidence>
<gene>
    <name evidence="14" type="ORF">BMI79_14375</name>
</gene>
<accession>A0A1S8CJ51</accession>
<evidence type="ECO:0000256" key="2">
    <source>
        <dbReference type="ARBA" id="ARBA00008064"/>
    </source>
</evidence>
<evidence type="ECO:0000256" key="3">
    <source>
        <dbReference type="ARBA" id="ARBA00022448"/>
    </source>
</evidence>
<dbReference type="EMBL" id="MOXD01000007">
    <property type="protein sequence ID" value="OMQ21887.1"/>
    <property type="molecule type" value="Genomic_DNA"/>
</dbReference>
<dbReference type="STRING" id="2034155.BMI79_14375"/>
<evidence type="ECO:0000256" key="10">
    <source>
        <dbReference type="RuleBase" id="RU003884"/>
    </source>
</evidence>
<feature type="domain" description="PapC N-terminal" evidence="13">
    <location>
        <begin position="31"/>
        <end position="178"/>
    </location>
</feature>
<dbReference type="Gene3D" id="2.60.40.3110">
    <property type="match status" value="1"/>
</dbReference>
<dbReference type="InterPro" id="IPR043142">
    <property type="entry name" value="PapC-like_C_sf"/>
</dbReference>
<dbReference type="GO" id="GO:0015473">
    <property type="term" value="F:fimbrial usher porin activity"/>
    <property type="evidence" value="ECO:0007669"/>
    <property type="project" value="InterPro"/>
</dbReference>
<evidence type="ECO:0000256" key="1">
    <source>
        <dbReference type="ARBA" id="ARBA00004571"/>
    </source>
</evidence>
<comment type="subcellular location">
    <subcellularLocation>
        <location evidence="1 10">Cell outer membrane</location>
        <topology evidence="1 10">Multi-pass membrane protein</topology>
    </subcellularLocation>
</comment>
<organism evidence="14 15">
    <name type="scientific">Serratia oryzae</name>
    <dbReference type="NCBI Taxonomy" id="2034155"/>
    <lineage>
        <taxon>Bacteria</taxon>
        <taxon>Pseudomonadati</taxon>
        <taxon>Pseudomonadota</taxon>
        <taxon>Gammaproteobacteria</taxon>
        <taxon>Enterobacterales</taxon>
        <taxon>Yersiniaceae</taxon>
        <taxon>Serratia</taxon>
    </lineage>
</organism>
<evidence type="ECO:0000259" key="12">
    <source>
        <dbReference type="Pfam" id="PF13953"/>
    </source>
</evidence>
<keyword evidence="9 10" id="KW-0998">Cell outer membrane</keyword>
<protein>
    <submittedName>
        <fullName evidence="14">Fimbrial assembly protein</fullName>
    </submittedName>
</protein>
<dbReference type="InterPro" id="IPR037224">
    <property type="entry name" value="PapC_N_sf"/>
</dbReference>
<proteinExistence type="inferred from homology"/>
<comment type="similarity">
    <text evidence="2 10">Belongs to the fimbrial export usher family.</text>
</comment>
<dbReference type="Pfam" id="PF13953">
    <property type="entry name" value="PapC_C"/>
    <property type="match status" value="1"/>
</dbReference>
<dbReference type="InterPro" id="IPR025885">
    <property type="entry name" value="PapC_N"/>
</dbReference>
<dbReference type="InterPro" id="IPR018030">
    <property type="entry name" value="Fimbrial_membr_usher_CS"/>
</dbReference>
<feature type="chain" id="PRO_5012955687" evidence="11">
    <location>
        <begin position="29"/>
        <end position="863"/>
    </location>
</feature>
<keyword evidence="7 11" id="KW-0732">Signal</keyword>
<dbReference type="GO" id="GO:0009297">
    <property type="term" value="P:pilus assembly"/>
    <property type="evidence" value="ECO:0007669"/>
    <property type="project" value="InterPro"/>
</dbReference>
<dbReference type="AlphaFoldDB" id="A0A1S8CJ51"/>
<feature type="domain" description="PapC-like C-terminal" evidence="12">
    <location>
        <begin position="774"/>
        <end position="841"/>
    </location>
</feature>
<name>A0A1S8CJ51_9GAMM</name>
<evidence type="ECO:0000256" key="6">
    <source>
        <dbReference type="ARBA" id="ARBA00022692"/>
    </source>
</evidence>
<dbReference type="SUPFAM" id="SSF141729">
    <property type="entry name" value="FimD N-terminal domain-like"/>
    <property type="match status" value="1"/>
</dbReference>
<dbReference type="FunFam" id="2.60.40.2610:FF:000001">
    <property type="entry name" value="Outer membrane fimbrial usher protein"/>
    <property type="match status" value="1"/>
</dbReference>
<dbReference type="Pfam" id="PF00577">
    <property type="entry name" value="Usher"/>
    <property type="match status" value="1"/>
</dbReference>
<evidence type="ECO:0000256" key="9">
    <source>
        <dbReference type="ARBA" id="ARBA00023237"/>
    </source>
</evidence>
<comment type="caution">
    <text evidence="14">The sequence shown here is derived from an EMBL/GenBank/DDBJ whole genome shotgun (WGS) entry which is preliminary data.</text>
</comment>
<dbReference type="Gene3D" id="2.60.40.2070">
    <property type="match status" value="1"/>
</dbReference>
<keyword evidence="6 10" id="KW-0812">Transmembrane</keyword>
<keyword evidence="8 10" id="KW-0472">Membrane</keyword>
<dbReference type="PANTHER" id="PTHR30451:SF21">
    <property type="entry name" value="FIMBRIAL USHER DOMAIN-CONTAINING PROTEIN YDET-RELATED"/>
    <property type="match status" value="1"/>
</dbReference>
<evidence type="ECO:0000256" key="8">
    <source>
        <dbReference type="ARBA" id="ARBA00023136"/>
    </source>
</evidence>
<sequence>MTTRHTDFTLLPVLAGATLLVSGTPAVARDYFDPGLLSLSGTDAATVDLSTFETSGKTPPGTYTVSLFMNQIDQGQHTLIFKADANGDIQPELTPAFLNKLGVNTKVLPTFAGLAPEAPVKNLATLIPESKIQFDFAQLRLDISIPQVAMQPNAQGAVDPALWDHGVPALLFNYNLNGGRNWQGEQPGMGSNTQTNLFANVQGGANWQAWRLRSNMTYSRNTNNSNDMAALTTQSTQFSNTYLQRDIQPWRSEILLGENSTESDVFDSIPFRGVKLNSSDDMLPTSLRGFAPIISGIAQTNARVTVSQNGNVVYQTYVAPGPFRINDLFQTGQAGDLLLTINESDGTVRTQTLAFSSLPVMRRQGSLKYEVTAGRYNGGITVDSQQANFVLATAIYGLPHDITLYGGTLLAKDYVSAVAGSGFSLGNFGALSADITASSTKLPGQDAHQQGYSYRLRYSKSMLSTGTAVDLTAYRYSTRNYYSFSDFNNLGFQLSDGQVPWALERQRSNFQVRLSQQLDSWGSLYLSASRNDFWGNNKVMNTVSAGYNGSYRGVSYGLAYSIDRLKGDGSWPENRQLSLNMQVPLNMFTASPAARNAYASYQMTHDNHGQVQQQTGINGSALDSRISYSAMQGWSNGQNSNNSTLNAGYQGSKGSASMGYSYSRQNRSLNMSGNGGIVVHPQGVTLSQMLGNSLAIVSAPGAKGTSVMNGNIQTDNRGYAVVPYLSNYQLNNVSLNPATLPDNVDVNQSSLNVYPTKGAVVMVNFATHVGYQVLMTLLQANNTPVPFGALVTIENKTAQEPNTGIVGEAGQVYLSGLSEQGKLKVTWGKETDQQCLAAFNLAKVAAPSVNNPVRVLTIVCQGK</sequence>
<dbReference type="InterPro" id="IPR025949">
    <property type="entry name" value="PapC-like_C"/>
</dbReference>
<dbReference type="PROSITE" id="PS01151">
    <property type="entry name" value="FIMBRIAL_USHER"/>
    <property type="match status" value="1"/>
</dbReference>
<dbReference type="InterPro" id="IPR000015">
    <property type="entry name" value="Fimb_usher"/>
</dbReference>
<evidence type="ECO:0000256" key="11">
    <source>
        <dbReference type="SAM" id="SignalP"/>
    </source>
</evidence>
<dbReference type="Gene3D" id="3.10.20.410">
    <property type="match status" value="1"/>
</dbReference>
<evidence type="ECO:0000313" key="14">
    <source>
        <dbReference type="EMBL" id="OMQ21887.1"/>
    </source>
</evidence>
<evidence type="ECO:0000256" key="4">
    <source>
        <dbReference type="ARBA" id="ARBA00022452"/>
    </source>
</evidence>
<dbReference type="GO" id="GO:0009279">
    <property type="term" value="C:cell outer membrane"/>
    <property type="evidence" value="ECO:0007669"/>
    <property type="project" value="UniProtKB-SubCell"/>
</dbReference>
<dbReference type="RefSeq" id="WP_076942896.1">
    <property type="nucleotide sequence ID" value="NZ_MOXD01000007.1"/>
</dbReference>
<dbReference type="Pfam" id="PF13954">
    <property type="entry name" value="PapC_N"/>
    <property type="match status" value="1"/>
</dbReference>
<dbReference type="OrthoDB" id="6554712at2"/>
<dbReference type="Proteomes" id="UP000216021">
    <property type="component" value="Unassembled WGS sequence"/>
</dbReference>
<keyword evidence="5 10" id="KW-1029">Fimbrium biogenesis</keyword>
<dbReference type="Gene3D" id="2.60.40.2610">
    <property type="entry name" value="Outer membrane usher protein FimD, plug domain"/>
    <property type="match status" value="1"/>
</dbReference>
<dbReference type="InterPro" id="IPR042186">
    <property type="entry name" value="FimD_plug_dom"/>
</dbReference>
<keyword evidence="3 10" id="KW-0813">Transport</keyword>
<evidence type="ECO:0000313" key="15">
    <source>
        <dbReference type="Proteomes" id="UP000216021"/>
    </source>
</evidence>
<feature type="signal peptide" evidence="11">
    <location>
        <begin position="1"/>
        <end position="28"/>
    </location>
</feature>
<keyword evidence="4" id="KW-1134">Transmembrane beta strand</keyword>
<evidence type="ECO:0000256" key="7">
    <source>
        <dbReference type="ARBA" id="ARBA00022729"/>
    </source>
</evidence>
<evidence type="ECO:0000259" key="13">
    <source>
        <dbReference type="Pfam" id="PF13954"/>
    </source>
</evidence>
<reference evidence="14 15" key="1">
    <citation type="submission" date="2016-11" db="EMBL/GenBank/DDBJ databases">
        <title>Rahnella oryzae sp. nov., isolated from rice root.</title>
        <authorList>
            <person name="Zhang X.-X."/>
            <person name="Zhang J."/>
        </authorList>
    </citation>
    <scope>NUCLEOTIDE SEQUENCE [LARGE SCALE GENOMIC DNA]</scope>
    <source>
        <strain evidence="14 15">J11-6</strain>
    </source>
</reference>
<keyword evidence="15" id="KW-1185">Reference proteome</keyword>
<dbReference type="PANTHER" id="PTHR30451">
    <property type="entry name" value="OUTER MEMBRANE USHER PROTEIN"/>
    <property type="match status" value="1"/>
</dbReference>